<feature type="compositionally biased region" description="Low complexity" evidence="1">
    <location>
        <begin position="172"/>
        <end position="183"/>
    </location>
</feature>
<dbReference type="Pfam" id="PF00498">
    <property type="entry name" value="FHA"/>
    <property type="match status" value="2"/>
</dbReference>
<dbReference type="EMBL" id="VRYZ01000006">
    <property type="protein sequence ID" value="TXS90560.1"/>
    <property type="molecule type" value="Genomic_DNA"/>
</dbReference>
<feature type="transmembrane region" description="Helical" evidence="2">
    <location>
        <begin position="341"/>
        <end position="361"/>
    </location>
</feature>
<comment type="caution">
    <text evidence="4">The sequence shown here is derived from an EMBL/GenBank/DDBJ whole genome shotgun (WGS) entry which is preliminary data.</text>
</comment>
<evidence type="ECO:0000256" key="1">
    <source>
        <dbReference type="SAM" id="MobiDB-lite"/>
    </source>
</evidence>
<dbReference type="SUPFAM" id="SSF49879">
    <property type="entry name" value="SMAD/FHA domain"/>
    <property type="match status" value="2"/>
</dbReference>
<reference evidence="4 5" key="1">
    <citation type="submission" date="2019-08" db="EMBL/GenBank/DDBJ databases">
        <title>Parahaliea maris sp. nov., isolated from the surface seawater.</title>
        <authorList>
            <person name="Liu Y."/>
        </authorList>
    </citation>
    <scope>NUCLEOTIDE SEQUENCE [LARGE SCALE GENOMIC DNA]</scope>
    <source>
        <strain evidence="4 5">S2-26</strain>
    </source>
</reference>
<dbReference type="PANTHER" id="PTHR23308">
    <property type="entry name" value="NUCLEAR INHIBITOR OF PROTEIN PHOSPHATASE-1"/>
    <property type="match status" value="1"/>
</dbReference>
<evidence type="ECO:0000313" key="4">
    <source>
        <dbReference type="EMBL" id="TXS90560.1"/>
    </source>
</evidence>
<feature type="compositionally biased region" description="Low complexity" evidence="1">
    <location>
        <begin position="128"/>
        <end position="138"/>
    </location>
</feature>
<dbReference type="OrthoDB" id="9815482at2"/>
<dbReference type="InterPro" id="IPR050923">
    <property type="entry name" value="Cell_Proc_Reg/RNA_Proc"/>
</dbReference>
<keyword evidence="2" id="KW-0812">Transmembrane</keyword>
<dbReference type="InterPro" id="IPR008984">
    <property type="entry name" value="SMAD_FHA_dom_sf"/>
</dbReference>
<dbReference type="RefSeq" id="WP_148065086.1">
    <property type="nucleotide sequence ID" value="NZ_VRYZ01000006.1"/>
</dbReference>
<proteinExistence type="predicted"/>
<evidence type="ECO:0000259" key="3">
    <source>
        <dbReference type="PROSITE" id="PS50006"/>
    </source>
</evidence>
<keyword evidence="2" id="KW-0472">Membrane</keyword>
<dbReference type="Proteomes" id="UP000321933">
    <property type="component" value="Unassembled WGS sequence"/>
</dbReference>
<evidence type="ECO:0000256" key="2">
    <source>
        <dbReference type="SAM" id="Phobius"/>
    </source>
</evidence>
<keyword evidence="2" id="KW-1133">Transmembrane helix</keyword>
<sequence length="362" mass="36902">MSEFSAELVAADGSRLVLEGEQRVGRSADCEITIDDPRVSRGHAVLRVKGESLTVEDLGSANGTQVNGQVTSGETTLRDGDSLSFDKYTFVVVLSGGAADMDATVVGVPDSDATVVSMAAAEPPPTPEVAAEPAPAAEPKAEPPPEPPAAAEPAPPPKPAPAPSPKPVDLPGSWTDSGTSDSTRVLSLDAMAEAETSPLQMERASDLPHLILVSITGEGGEALELQLGDGSEPDVWEIGRDPNCEVLISEPSVSARHAQLIHQDGRWRLVNLVSANGIFVNGEKRLTAYLADGDEIRLGVATLIFRTAAGAETASAGRPSGSQPAGAAAAGAGTSSGNKGLMIAVGAVVVVAAAAAAWFLLL</sequence>
<evidence type="ECO:0000313" key="5">
    <source>
        <dbReference type="Proteomes" id="UP000321933"/>
    </source>
</evidence>
<dbReference type="InterPro" id="IPR000253">
    <property type="entry name" value="FHA_dom"/>
</dbReference>
<organism evidence="4 5">
    <name type="scientific">Parahaliea aestuarii</name>
    <dbReference type="NCBI Taxonomy" id="1852021"/>
    <lineage>
        <taxon>Bacteria</taxon>
        <taxon>Pseudomonadati</taxon>
        <taxon>Pseudomonadota</taxon>
        <taxon>Gammaproteobacteria</taxon>
        <taxon>Cellvibrionales</taxon>
        <taxon>Halieaceae</taxon>
        <taxon>Parahaliea</taxon>
    </lineage>
</organism>
<gene>
    <name evidence="4" type="ORF">FVW59_14585</name>
</gene>
<protein>
    <submittedName>
        <fullName evidence="4">FHA domain-containing protein</fullName>
    </submittedName>
</protein>
<accession>A0A5C8ZSB9</accession>
<name>A0A5C8ZSB9_9GAMM</name>
<feature type="domain" description="FHA" evidence="3">
    <location>
        <begin position="236"/>
        <end position="285"/>
    </location>
</feature>
<dbReference type="AlphaFoldDB" id="A0A5C8ZSB9"/>
<dbReference type="PROSITE" id="PS50006">
    <property type="entry name" value="FHA_DOMAIN"/>
    <property type="match status" value="2"/>
</dbReference>
<feature type="region of interest" description="Disordered" evidence="1">
    <location>
        <begin position="119"/>
        <end position="183"/>
    </location>
</feature>
<dbReference type="Gene3D" id="2.60.200.20">
    <property type="match status" value="2"/>
</dbReference>
<dbReference type="SMART" id="SM00240">
    <property type="entry name" value="FHA"/>
    <property type="match status" value="2"/>
</dbReference>
<keyword evidence="5" id="KW-1185">Reference proteome</keyword>
<feature type="compositionally biased region" description="Pro residues" evidence="1">
    <location>
        <begin position="142"/>
        <end position="168"/>
    </location>
</feature>
<dbReference type="CDD" id="cd00060">
    <property type="entry name" value="FHA"/>
    <property type="match status" value="2"/>
</dbReference>
<feature type="domain" description="FHA" evidence="3">
    <location>
        <begin position="22"/>
        <end position="71"/>
    </location>
</feature>